<protein>
    <submittedName>
        <fullName evidence="2 3">Uncharacterized protein</fullName>
    </submittedName>
</protein>
<dbReference type="EMBL" id="ABJB010383973">
    <property type="status" value="NOT_ANNOTATED_CDS"/>
    <property type="molecule type" value="Genomic_DNA"/>
</dbReference>
<dbReference type="VEuPathDB" id="VectorBase:ISCW018004"/>
<dbReference type="EMBL" id="DS705151">
    <property type="protein sequence ID" value="EEC05521.1"/>
    <property type="molecule type" value="Genomic_DNA"/>
</dbReference>
<feature type="region of interest" description="Disordered" evidence="1">
    <location>
        <begin position="21"/>
        <end position="57"/>
    </location>
</feature>
<evidence type="ECO:0000313" key="2">
    <source>
        <dbReference type="EMBL" id="EEC05521.1"/>
    </source>
</evidence>
<dbReference type="AlphaFoldDB" id="B7PFZ9"/>
<dbReference type="EnsemblMetazoa" id="ISCW018004-RA">
    <property type="protein sequence ID" value="ISCW018004-PA"/>
    <property type="gene ID" value="ISCW018004"/>
</dbReference>
<sequence>MHNACVEWRDIYYGFLITKDDGPADDGTDSDSNEFDASSSDEEGAPTASRDKAGGKAKKDFIMHSLWSPSIFA</sequence>
<proteinExistence type="predicted"/>
<dbReference type="Proteomes" id="UP000001555">
    <property type="component" value="Unassembled WGS sequence"/>
</dbReference>
<feature type="compositionally biased region" description="Acidic residues" evidence="1">
    <location>
        <begin position="23"/>
        <end position="44"/>
    </location>
</feature>
<evidence type="ECO:0000313" key="3">
    <source>
        <dbReference type="EnsemblMetazoa" id="ISCW018004-PA"/>
    </source>
</evidence>
<dbReference type="PaxDb" id="6945-B7PFZ9"/>
<reference evidence="2 4" key="1">
    <citation type="submission" date="2008-03" db="EMBL/GenBank/DDBJ databases">
        <title>Annotation of Ixodes scapularis.</title>
        <authorList>
            <consortium name="Ixodes scapularis Genome Project Consortium"/>
            <person name="Caler E."/>
            <person name="Hannick L.I."/>
            <person name="Bidwell S."/>
            <person name="Joardar V."/>
            <person name="Thiagarajan M."/>
            <person name="Amedeo P."/>
            <person name="Galinsky K.J."/>
            <person name="Schobel S."/>
            <person name="Inman J."/>
            <person name="Hostetler J."/>
            <person name="Miller J."/>
            <person name="Hammond M."/>
            <person name="Megy K."/>
            <person name="Lawson D."/>
            <person name="Kodira C."/>
            <person name="Sutton G."/>
            <person name="Meyer J."/>
            <person name="Hill C.A."/>
            <person name="Birren B."/>
            <person name="Nene V."/>
            <person name="Collins F."/>
            <person name="Alarcon-Chaidez F."/>
            <person name="Wikel S."/>
            <person name="Strausberg R."/>
        </authorList>
    </citation>
    <scope>NUCLEOTIDE SEQUENCE [LARGE SCALE GENOMIC DNA]</scope>
    <source>
        <strain evidence="4">Wikel</strain>
        <strain evidence="2">Wikel colony</strain>
    </source>
</reference>
<name>B7PFZ9_IXOSC</name>
<keyword evidence="4" id="KW-1185">Reference proteome</keyword>
<organism>
    <name type="scientific">Ixodes scapularis</name>
    <name type="common">Black-legged tick</name>
    <name type="synonym">Deer tick</name>
    <dbReference type="NCBI Taxonomy" id="6945"/>
    <lineage>
        <taxon>Eukaryota</taxon>
        <taxon>Metazoa</taxon>
        <taxon>Ecdysozoa</taxon>
        <taxon>Arthropoda</taxon>
        <taxon>Chelicerata</taxon>
        <taxon>Arachnida</taxon>
        <taxon>Acari</taxon>
        <taxon>Parasitiformes</taxon>
        <taxon>Ixodida</taxon>
        <taxon>Ixodoidea</taxon>
        <taxon>Ixodidae</taxon>
        <taxon>Ixodinae</taxon>
        <taxon>Ixodes</taxon>
    </lineage>
</organism>
<reference evidence="3" key="2">
    <citation type="submission" date="2020-05" db="UniProtKB">
        <authorList>
            <consortium name="EnsemblMetazoa"/>
        </authorList>
    </citation>
    <scope>IDENTIFICATION</scope>
    <source>
        <strain evidence="3">wikel</strain>
    </source>
</reference>
<dbReference type="HOGENOM" id="CLU_2833974_0_0_1"/>
<dbReference type="VEuPathDB" id="VectorBase:ISCI018004"/>
<evidence type="ECO:0000313" key="4">
    <source>
        <dbReference type="Proteomes" id="UP000001555"/>
    </source>
</evidence>
<evidence type="ECO:0000256" key="1">
    <source>
        <dbReference type="SAM" id="MobiDB-lite"/>
    </source>
</evidence>
<dbReference type="InParanoid" id="B7PFZ9"/>
<accession>B7PFZ9</accession>
<gene>
    <name evidence="2" type="ORF">IscW_ISCW018004</name>
</gene>